<accession>A0ABP6QGX6</accession>
<gene>
    <name evidence="2" type="ORF">GCM10010468_52980</name>
</gene>
<dbReference type="RefSeq" id="WP_344833314.1">
    <property type="nucleotide sequence ID" value="NZ_BAAAUV010000015.1"/>
</dbReference>
<feature type="transmembrane region" description="Helical" evidence="1">
    <location>
        <begin position="430"/>
        <end position="450"/>
    </location>
</feature>
<evidence type="ECO:0000313" key="2">
    <source>
        <dbReference type="EMBL" id="GAA3225374.1"/>
    </source>
</evidence>
<keyword evidence="1" id="KW-0812">Transmembrane</keyword>
<feature type="transmembrane region" description="Helical" evidence="1">
    <location>
        <begin position="352"/>
        <end position="369"/>
    </location>
</feature>
<feature type="transmembrane region" description="Helical" evidence="1">
    <location>
        <begin position="25"/>
        <end position="45"/>
    </location>
</feature>
<evidence type="ECO:0000313" key="3">
    <source>
        <dbReference type="Proteomes" id="UP001501237"/>
    </source>
</evidence>
<feature type="transmembrane region" description="Helical" evidence="1">
    <location>
        <begin position="285"/>
        <end position="309"/>
    </location>
</feature>
<keyword evidence="1" id="KW-0472">Membrane</keyword>
<evidence type="ECO:0008006" key="4">
    <source>
        <dbReference type="Google" id="ProtNLM"/>
    </source>
</evidence>
<proteinExistence type="predicted"/>
<protein>
    <recommendedName>
        <fullName evidence="4">Glycosyltransferase RgtA/B/C/D-like domain-containing protein</fullName>
    </recommendedName>
</protein>
<feature type="transmembrane region" description="Helical" evidence="1">
    <location>
        <begin position="160"/>
        <end position="177"/>
    </location>
</feature>
<dbReference type="Proteomes" id="UP001501237">
    <property type="component" value="Unassembled WGS sequence"/>
</dbReference>
<dbReference type="EMBL" id="BAAAUV010000015">
    <property type="protein sequence ID" value="GAA3225374.1"/>
    <property type="molecule type" value="Genomic_DNA"/>
</dbReference>
<name>A0ABP6QGX6_9ACTN</name>
<feature type="transmembrane region" description="Helical" evidence="1">
    <location>
        <begin position="225"/>
        <end position="248"/>
    </location>
</feature>
<keyword evidence="3" id="KW-1185">Reference proteome</keyword>
<comment type="caution">
    <text evidence="2">The sequence shown here is derived from an EMBL/GenBank/DDBJ whole genome shotgun (WGS) entry which is preliminary data.</text>
</comment>
<feature type="transmembrane region" description="Helical" evidence="1">
    <location>
        <begin position="462"/>
        <end position="483"/>
    </location>
</feature>
<feature type="transmembrane region" description="Helical" evidence="1">
    <location>
        <begin position="376"/>
        <end position="398"/>
    </location>
</feature>
<sequence>MPIMSDREYVTGTPLADERKTPRRGLWIAFLVFGWAVQAVIRWWLAREQSAPITSADEIGYLMAARVLSGGVGGDLSGGTFYQAGYSLLLTPIYWITRDPDQVFKIAVGLNSLIGALLFPLSYVGLRRFDVGRKAAYAAAFALAALPVGIWYGQLVWSDALLPVVIMGWLLALHSFMRKRTVSATLMCSILAGYASAVHSRGSVIVAVHFLTLLFVAWKSRAHRLLAFASMGVLGLVYVLGALLNRYIVSEIYPDGPRSLGDLLVQRMTSVDGLIRSGSGASGQIWYLGVSTWGLAAIGIAAAVAVIFMPSRPRQERLLAAVMIATTVGLAVASCAALPVEHRVGNYAYGRYLSFFAIPYSLAGMVVLVRAGIGKVFLAGVGGILLIAGGYFAVYSYAGDLLTTDQFYAADFPEMSFLTGDWNALHMRDASITGAALAGIATGLALFLRAPERWIGQAKSTAVGASVLAVAILAIDGAAAQAITVKGTREWNKYADTLSRPPVKSGEIVALDSRFTWEVPYQTMLRVWWTELPRFDPTTTAPPAEACAVLVKATTPPLKPAAGFHDAGHYYDRWVAWRRDSCGDEGLTIIRI</sequence>
<feature type="transmembrane region" description="Helical" evidence="1">
    <location>
        <begin position="197"/>
        <end position="218"/>
    </location>
</feature>
<reference evidence="3" key="1">
    <citation type="journal article" date="2019" name="Int. J. Syst. Evol. Microbiol.">
        <title>The Global Catalogue of Microorganisms (GCM) 10K type strain sequencing project: providing services to taxonomists for standard genome sequencing and annotation.</title>
        <authorList>
            <consortium name="The Broad Institute Genomics Platform"/>
            <consortium name="The Broad Institute Genome Sequencing Center for Infectious Disease"/>
            <person name="Wu L."/>
            <person name="Ma J."/>
        </authorList>
    </citation>
    <scope>NUCLEOTIDE SEQUENCE [LARGE SCALE GENOMIC DNA]</scope>
    <source>
        <strain evidence="3">JCM 9377</strain>
    </source>
</reference>
<organism evidence="2 3">
    <name type="scientific">Actinocorallia longicatena</name>
    <dbReference type="NCBI Taxonomy" id="111803"/>
    <lineage>
        <taxon>Bacteria</taxon>
        <taxon>Bacillati</taxon>
        <taxon>Actinomycetota</taxon>
        <taxon>Actinomycetes</taxon>
        <taxon>Streptosporangiales</taxon>
        <taxon>Thermomonosporaceae</taxon>
        <taxon>Actinocorallia</taxon>
    </lineage>
</organism>
<evidence type="ECO:0000256" key="1">
    <source>
        <dbReference type="SAM" id="Phobius"/>
    </source>
</evidence>
<feature type="transmembrane region" description="Helical" evidence="1">
    <location>
        <begin position="318"/>
        <end position="340"/>
    </location>
</feature>
<feature type="transmembrane region" description="Helical" evidence="1">
    <location>
        <begin position="103"/>
        <end position="123"/>
    </location>
</feature>
<feature type="transmembrane region" description="Helical" evidence="1">
    <location>
        <begin position="135"/>
        <end position="153"/>
    </location>
</feature>
<feature type="transmembrane region" description="Helical" evidence="1">
    <location>
        <begin position="80"/>
        <end position="96"/>
    </location>
</feature>
<keyword evidence="1" id="KW-1133">Transmembrane helix</keyword>